<evidence type="ECO:0000313" key="1">
    <source>
        <dbReference type="EMBL" id="MRS59989.1"/>
    </source>
</evidence>
<dbReference type="Proteomes" id="UP000441754">
    <property type="component" value="Unassembled WGS sequence"/>
</dbReference>
<dbReference type="OrthoDB" id="980645at2"/>
<dbReference type="EMBL" id="WJXZ01000001">
    <property type="protein sequence ID" value="MRS59989.1"/>
    <property type="molecule type" value="Genomic_DNA"/>
</dbReference>
<name>A0A7K0EDP5_9BACT</name>
<organism evidence="1 2">
    <name type="scientific">Larkinella terrae</name>
    <dbReference type="NCBI Taxonomy" id="2025311"/>
    <lineage>
        <taxon>Bacteria</taxon>
        <taxon>Pseudomonadati</taxon>
        <taxon>Bacteroidota</taxon>
        <taxon>Cytophagia</taxon>
        <taxon>Cytophagales</taxon>
        <taxon>Spirosomataceae</taxon>
        <taxon>Larkinella</taxon>
    </lineage>
</organism>
<sequence length="125" mass="14764">MRKLLLFSWLFAVLLPTFSRWGTIAYFQLNREYIARVLCENRSRPELHCDGQCYLAKRLKAQQEKQDQQTNERVQNTPVLQLYAQPLLWFAFRPRVPVLCTKASFIYQLLSYSAPLADVMHPPCR</sequence>
<dbReference type="AlphaFoldDB" id="A0A7K0EDP5"/>
<gene>
    <name evidence="1" type="ORF">GJJ30_01700</name>
</gene>
<dbReference type="RefSeq" id="WP_154172496.1">
    <property type="nucleotide sequence ID" value="NZ_WJXZ01000001.1"/>
</dbReference>
<reference evidence="1 2" key="1">
    <citation type="journal article" date="2018" name="Antonie Van Leeuwenhoek">
        <title>Larkinella terrae sp. nov., isolated from soil on Jeju Island, South Korea.</title>
        <authorList>
            <person name="Ten L.N."/>
            <person name="Jeon J."/>
            <person name="Park S.J."/>
            <person name="Park S."/>
            <person name="Lee S.Y."/>
            <person name="Kim M.K."/>
            <person name="Jung H.Y."/>
        </authorList>
    </citation>
    <scope>NUCLEOTIDE SEQUENCE [LARGE SCALE GENOMIC DNA]</scope>
    <source>
        <strain evidence="1 2">KCTC 52001</strain>
    </source>
</reference>
<protein>
    <submittedName>
        <fullName evidence="1">Uncharacterized protein</fullName>
    </submittedName>
</protein>
<accession>A0A7K0EDP5</accession>
<keyword evidence="2" id="KW-1185">Reference proteome</keyword>
<proteinExistence type="predicted"/>
<evidence type="ECO:0000313" key="2">
    <source>
        <dbReference type="Proteomes" id="UP000441754"/>
    </source>
</evidence>
<comment type="caution">
    <text evidence="1">The sequence shown here is derived from an EMBL/GenBank/DDBJ whole genome shotgun (WGS) entry which is preliminary data.</text>
</comment>